<feature type="region of interest" description="Disordered" evidence="1">
    <location>
        <begin position="1"/>
        <end position="103"/>
    </location>
</feature>
<accession>A0A9D4QCG0</accession>
<reference evidence="2" key="2">
    <citation type="submission" date="2021-09" db="EMBL/GenBank/DDBJ databases">
        <authorList>
            <person name="Jia N."/>
            <person name="Wang J."/>
            <person name="Shi W."/>
            <person name="Du L."/>
            <person name="Sun Y."/>
            <person name="Zhan W."/>
            <person name="Jiang J."/>
            <person name="Wang Q."/>
            <person name="Zhang B."/>
            <person name="Ji P."/>
            <person name="Sakyi L.B."/>
            <person name="Cui X."/>
            <person name="Yuan T."/>
            <person name="Jiang B."/>
            <person name="Yang W."/>
            <person name="Lam T.T.-Y."/>
            <person name="Chang Q."/>
            <person name="Ding S."/>
            <person name="Wang X."/>
            <person name="Zhu J."/>
            <person name="Ruan X."/>
            <person name="Zhao L."/>
            <person name="Wei J."/>
            <person name="Que T."/>
            <person name="Du C."/>
            <person name="Cheng J."/>
            <person name="Dai P."/>
            <person name="Han X."/>
            <person name="Huang E."/>
            <person name="Gao Y."/>
            <person name="Liu J."/>
            <person name="Shao H."/>
            <person name="Ye R."/>
            <person name="Li L."/>
            <person name="Wei W."/>
            <person name="Wang X."/>
            <person name="Wang C."/>
            <person name="Huo Q."/>
            <person name="Li W."/>
            <person name="Guo W."/>
            <person name="Chen H."/>
            <person name="Chen S."/>
            <person name="Zhou L."/>
            <person name="Zhou L."/>
            <person name="Ni X."/>
            <person name="Tian J."/>
            <person name="Zhou Y."/>
            <person name="Sheng Y."/>
            <person name="Liu T."/>
            <person name="Pan Y."/>
            <person name="Xia L."/>
            <person name="Li J."/>
            <person name="Zhao F."/>
            <person name="Cao W."/>
        </authorList>
    </citation>
    <scope>NUCLEOTIDE SEQUENCE</scope>
    <source>
        <strain evidence="2">Rsan-2018</strain>
        <tissue evidence="2">Larvae</tissue>
    </source>
</reference>
<dbReference type="EMBL" id="JABSTV010001247">
    <property type="protein sequence ID" value="KAH7973294.1"/>
    <property type="molecule type" value="Genomic_DNA"/>
</dbReference>
<name>A0A9D4QCG0_RHISA</name>
<feature type="compositionally biased region" description="Basic and acidic residues" evidence="1">
    <location>
        <begin position="1"/>
        <end position="30"/>
    </location>
</feature>
<gene>
    <name evidence="2" type="ORF">HPB52_023359</name>
</gene>
<comment type="caution">
    <text evidence="2">The sequence shown here is derived from an EMBL/GenBank/DDBJ whole genome shotgun (WGS) entry which is preliminary data.</text>
</comment>
<reference evidence="2" key="1">
    <citation type="journal article" date="2020" name="Cell">
        <title>Large-Scale Comparative Analyses of Tick Genomes Elucidate Their Genetic Diversity and Vector Capacities.</title>
        <authorList>
            <consortium name="Tick Genome and Microbiome Consortium (TIGMIC)"/>
            <person name="Jia N."/>
            <person name="Wang J."/>
            <person name="Shi W."/>
            <person name="Du L."/>
            <person name="Sun Y."/>
            <person name="Zhan W."/>
            <person name="Jiang J.F."/>
            <person name="Wang Q."/>
            <person name="Zhang B."/>
            <person name="Ji P."/>
            <person name="Bell-Sakyi L."/>
            <person name="Cui X.M."/>
            <person name="Yuan T.T."/>
            <person name="Jiang B.G."/>
            <person name="Yang W.F."/>
            <person name="Lam T.T."/>
            <person name="Chang Q.C."/>
            <person name="Ding S.J."/>
            <person name="Wang X.J."/>
            <person name="Zhu J.G."/>
            <person name="Ruan X.D."/>
            <person name="Zhao L."/>
            <person name="Wei J.T."/>
            <person name="Ye R.Z."/>
            <person name="Que T.C."/>
            <person name="Du C.H."/>
            <person name="Zhou Y.H."/>
            <person name="Cheng J.X."/>
            <person name="Dai P.F."/>
            <person name="Guo W.B."/>
            <person name="Han X.H."/>
            <person name="Huang E.J."/>
            <person name="Li L.F."/>
            <person name="Wei W."/>
            <person name="Gao Y.C."/>
            <person name="Liu J.Z."/>
            <person name="Shao H.Z."/>
            <person name="Wang X."/>
            <person name="Wang C.C."/>
            <person name="Yang T.C."/>
            <person name="Huo Q.B."/>
            <person name="Li W."/>
            <person name="Chen H.Y."/>
            <person name="Chen S.E."/>
            <person name="Zhou L.G."/>
            <person name="Ni X.B."/>
            <person name="Tian J.H."/>
            <person name="Sheng Y."/>
            <person name="Liu T."/>
            <person name="Pan Y.S."/>
            <person name="Xia L.Y."/>
            <person name="Li J."/>
            <person name="Zhao F."/>
            <person name="Cao W.C."/>
        </authorList>
    </citation>
    <scope>NUCLEOTIDE SEQUENCE</scope>
    <source>
        <strain evidence="2">Rsan-2018</strain>
    </source>
</reference>
<dbReference type="AlphaFoldDB" id="A0A9D4QCG0"/>
<proteinExistence type="predicted"/>
<evidence type="ECO:0000313" key="2">
    <source>
        <dbReference type="EMBL" id="KAH7973294.1"/>
    </source>
</evidence>
<evidence type="ECO:0000313" key="3">
    <source>
        <dbReference type="Proteomes" id="UP000821837"/>
    </source>
</evidence>
<dbReference type="Proteomes" id="UP000821837">
    <property type="component" value="Chromosome 11"/>
</dbReference>
<sequence length="103" mass="11620">MEIHPTGRRQGQEKPSDGQNERDPPQDENHPGSPAAHHLHKRLLGFPGGYVNPPFTEENAPTNHGNRPSSQPLGPKPQRRVRERRRTNYGGDEARRVKYLGSD</sequence>
<protein>
    <submittedName>
        <fullName evidence="2">Uncharacterized protein</fullName>
    </submittedName>
</protein>
<organism evidence="2 3">
    <name type="scientific">Rhipicephalus sanguineus</name>
    <name type="common">Brown dog tick</name>
    <name type="synonym">Ixodes sanguineus</name>
    <dbReference type="NCBI Taxonomy" id="34632"/>
    <lineage>
        <taxon>Eukaryota</taxon>
        <taxon>Metazoa</taxon>
        <taxon>Ecdysozoa</taxon>
        <taxon>Arthropoda</taxon>
        <taxon>Chelicerata</taxon>
        <taxon>Arachnida</taxon>
        <taxon>Acari</taxon>
        <taxon>Parasitiformes</taxon>
        <taxon>Ixodida</taxon>
        <taxon>Ixodoidea</taxon>
        <taxon>Ixodidae</taxon>
        <taxon>Rhipicephalinae</taxon>
        <taxon>Rhipicephalus</taxon>
        <taxon>Rhipicephalus</taxon>
    </lineage>
</organism>
<feature type="compositionally biased region" description="Polar residues" evidence="1">
    <location>
        <begin position="59"/>
        <end position="72"/>
    </location>
</feature>
<keyword evidence="3" id="KW-1185">Reference proteome</keyword>
<evidence type="ECO:0000256" key="1">
    <source>
        <dbReference type="SAM" id="MobiDB-lite"/>
    </source>
</evidence>
<feature type="compositionally biased region" description="Basic residues" evidence="1">
    <location>
        <begin position="77"/>
        <end position="87"/>
    </location>
</feature>